<dbReference type="EMBL" id="UPTC01000786">
    <property type="protein sequence ID" value="VBB30114.1"/>
    <property type="molecule type" value="Genomic_DNA"/>
</dbReference>
<dbReference type="GO" id="GO:0005874">
    <property type="term" value="C:microtubule"/>
    <property type="evidence" value="ECO:0007669"/>
    <property type="project" value="TreeGrafter"/>
</dbReference>
<accession>A0A498SLS8</accession>
<proteinExistence type="inferred from homology"/>
<dbReference type="PANTHER" id="PTHR12932:SF9">
    <property type="entry name" value="TUBULIN POLYMERIZATION-PROMOTING PROTEIN HOMOLOG"/>
    <property type="match status" value="1"/>
</dbReference>
<dbReference type="Gene3D" id="1.10.238.10">
    <property type="entry name" value="EF-hand"/>
    <property type="match status" value="1"/>
</dbReference>
<dbReference type="OrthoDB" id="548799at2759"/>
<evidence type="ECO:0000256" key="1">
    <source>
        <dbReference type="ARBA" id="ARBA00010994"/>
    </source>
</evidence>
<dbReference type="GO" id="GO:0032273">
    <property type="term" value="P:positive regulation of protein polymerization"/>
    <property type="evidence" value="ECO:0007669"/>
    <property type="project" value="TreeGrafter"/>
</dbReference>
<dbReference type="AlphaFoldDB" id="A0A498SLS8"/>
<dbReference type="SUPFAM" id="SSF47473">
    <property type="entry name" value="EF-hand"/>
    <property type="match status" value="1"/>
</dbReference>
<dbReference type="PANTHER" id="PTHR12932">
    <property type="entry name" value="P25 ALPHA-RELATED"/>
    <property type="match status" value="1"/>
</dbReference>
<evidence type="ECO:0000313" key="2">
    <source>
        <dbReference type="EMBL" id="VBB30114.1"/>
    </source>
</evidence>
<dbReference type="InterPro" id="IPR008907">
    <property type="entry name" value="TPP/p25"/>
</dbReference>
<name>A0A498SLS8_ACAVI</name>
<sequence length="247" mass="28156">MTEKQEYKFKWDGKEIKHRWEGFVKFGNASAVEMTGKNFDKWLKDGGVIDNKNITTTMTGIAFSKITGPKKKANFNETKDVLVAVAEDRARTTKKDPQEELDIIIEKLSKLEAPSLKGVAKASADGVYNRLTDHTKYTGSHKERFDAEGKGRGKLGREDIVEQTGYVAAYKNKDTYDKIDNEAYFFLLRQRMACGGGYYHIWLSSYFTEQFASIYQLFTPFTPGEEAQNKRYVYLTSAMHTAPMRTA</sequence>
<comment type="similarity">
    <text evidence="1">Belongs to the TPPP family.</text>
</comment>
<dbReference type="Pfam" id="PF05517">
    <property type="entry name" value="p25-alpha"/>
    <property type="match status" value="1"/>
</dbReference>
<dbReference type="GO" id="GO:0015631">
    <property type="term" value="F:tubulin binding"/>
    <property type="evidence" value="ECO:0007669"/>
    <property type="project" value="InterPro"/>
</dbReference>
<dbReference type="GO" id="GO:0001578">
    <property type="term" value="P:microtubule bundle formation"/>
    <property type="evidence" value="ECO:0007669"/>
    <property type="project" value="TreeGrafter"/>
</dbReference>
<reference evidence="2 3" key="1">
    <citation type="submission" date="2018-08" db="EMBL/GenBank/DDBJ databases">
        <authorList>
            <person name="Laetsch R D."/>
            <person name="Stevens L."/>
            <person name="Kumar S."/>
            <person name="Blaxter L. M."/>
        </authorList>
    </citation>
    <scope>NUCLEOTIDE SEQUENCE [LARGE SCALE GENOMIC DNA]</scope>
</reference>
<evidence type="ECO:0000313" key="3">
    <source>
        <dbReference type="Proteomes" id="UP000276991"/>
    </source>
</evidence>
<dbReference type="GO" id="GO:0046785">
    <property type="term" value="P:microtubule polymerization"/>
    <property type="evidence" value="ECO:0007669"/>
    <property type="project" value="InterPro"/>
</dbReference>
<keyword evidence="3" id="KW-1185">Reference proteome</keyword>
<dbReference type="Proteomes" id="UP000276991">
    <property type="component" value="Unassembled WGS sequence"/>
</dbReference>
<gene>
    <name evidence="2" type="ORF">NAV_LOCUS4905</name>
</gene>
<dbReference type="InterPro" id="IPR011992">
    <property type="entry name" value="EF-hand-dom_pair"/>
</dbReference>
<protein>
    <submittedName>
        <fullName evidence="2">Uncharacterized protein</fullName>
    </submittedName>
</protein>
<organism evidence="2 3">
    <name type="scientific">Acanthocheilonema viteae</name>
    <name type="common">Filarial nematode worm</name>
    <name type="synonym">Dipetalonema viteae</name>
    <dbReference type="NCBI Taxonomy" id="6277"/>
    <lineage>
        <taxon>Eukaryota</taxon>
        <taxon>Metazoa</taxon>
        <taxon>Ecdysozoa</taxon>
        <taxon>Nematoda</taxon>
        <taxon>Chromadorea</taxon>
        <taxon>Rhabditida</taxon>
        <taxon>Spirurina</taxon>
        <taxon>Spiruromorpha</taxon>
        <taxon>Filarioidea</taxon>
        <taxon>Onchocercidae</taxon>
        <taxon>Acanthocheilonema</taxon>
    </lineage>
</organism>